<evidence type="ECO:0000256" key="6">
    <source>
        <dbReference type="ARBA" id="ARBA00023136"/>
    </source>
</evidence>
<organism evidence="9 10">
    <name type="scientific">Aedes albopictus</name>
    <name type="common">Asian tiger mosquito</name>
    <name type="synonym">Stegomyia albopicta</name>
    <dbReference type="NCBI Taxonomy" id="7160"/>
    <lineage>
        <taxon>Eukaryota</taxon>
        <taxon>Metazoa</taxon>
        <taxon>Ecdysozoa</taxon>
        <taxon>Arthropoda</taxon>
        <taxon>Hexapoda</taxon>
        <taxon>Insecta</taxon>
        <taxon>Pterygota</taxon>
        <taxon>Neoptera</taxon>
        <taxon>Endopterygota</taxon>
        <taxon>Diptera</taxon>
        <taxon>Nematocera</taxon>
        <taxon>Culicoidea</taxon>
        <taxon>Culicidae</taxon>
        <taxon>Culicinae</taxon>
        <taxon>Aedini</taxon>
        <taxon>Aedes</taxon>
        <taxon>Stegomyia</taxon>
    </lineage>
</organism>
<evidence type="ECO:0000313" key="9">
    <source>
        <dbReference type="EnsemblMetazoa" id="AALFPA23_015562.P22650"/>
    </source>
</evidence>
<evidence type="ECO:0000313" key="10">
    <source>
        <dbReference type="Proteomes" id="UP000069940"/>
    </source>
</evidence>
<keyword evidence="10" id="KW-1185">Reference proteome</keyword>
<evidence type="ECO:0000256" key="2">
    <source>
        <dbReference type="ARBA" id="ARBA00022692"/>
    </source>
</evidence>
<evidence type="ECO:0008006" key="11">
    <source>
        <dbReference type="Google" id="ProtNLM"/>
    </source>
</evidence>
<dbReference type="Proteomes" id="UP000069940">
    <property type="component" value="Unassembled WGS sequence"/>
</dbReference>
<protein>
    <recommendedName>
        <fullName evidence="11">Golgin-84</fullName>
    </recommendedName>
</protein>
<evidence type="ECO:0000256" key="1">
    <source>
        <dbReference type="ARBA" id="ARBA00004409"/>
    </source>
</evidence>
<evidence type="ECO:0000256" key="4">
    <source>
        <dbReference type="ARBA" id="ARBA00023034"/>
    </source>
</evidence>
<dbReference type="RefSeq" id="XP_062699976.1">
    <property type="nucleotide sequence ID" value="XM_062843992.1"/>
</dbReference>
<evidence type="ECO:0000256" key="3">
    <source>
        <dbReference type="ARBA" id="ARBA00022989"/>
    </source>
</evidence>
<dbReference type="EnsemblMetazoa" id="AALFPA23_015562.R22650">
    <property type="protein sequence ID" value="AALFPA23_015562.P22650"/>
    <property type="gene ID" value="AALFPA23_015562"/>
</dbReference>
<feature type="coiled-coil region" evidence="7">
    <location>
        <begin position="16"/>
        <end position="50"/>
    </location>
</feature>
<proteinExistence type="predicted"/>
<name>A0ABM1Z6M8_AEDAL</name>
<reference evidence="9" key="2">
    <citation type="submission" date="2025-05" db="UniProtKB">
        <authorList>
            <consortium name="EnsemblMetazoa"/>
        </authorList>
    </citation>
    <scope>IDENTIFICATION</scope>
    <source>
        <strain evidence="9">Foshan</strain>
    </source>
</reference>
<feature type="transmembrane region" description="Helical" evidence="8">
    <location>
        <begin position="118"/>
        <end position="139"/>
    </location>
</feature>
<keyword evidence="6 8" id="KW-0472">Membrane</keyword>
<dbReference type="Pfam" id="PF09787">
    <property type="entry name" value="Golgin_A5"/>
    <property type="match status" value="1"/>
</dbReference>
<keyword evidence="5 7" id="KW-0175">Coiled coil</keyword>
<accession>A0ABM1Z6M8</accession>
<keyword evidence="3 8" id="KW-1133">Transmembrane helix</keyword>
<evidence type="ECO:0000256" key="8">
    <source>
        <dbReference type="SAM" id="Phobius"/>
    </source>
</evidence>
<dbReference type="InterPro" id="IPR019177">
    <property type="entry name" value="Golgin_subfamily_A_member_5"/>
</dbReference>
<dbReference type="PANTHER" id="PTHR13815:SF7">
    <property type="entry name" value="GOLGIN SUBFAMILY A MEMBER 5"/>
    <property type="match status" value="1"/>
</dbReference>
<dbReference type="PANTHER" id="PTHR13815">
    <property type="entry name" value="GOLGIN-84"/>
    <property type="match status" value="1"/>
</dbReference>
<keyword evidence="2 8" id="KW-0812">Transmembrane</keyword>
<evidence type="ECO:0000256" key="5">
    <source>
        <dbReference type="ARBA" id="ARBA00023054"/>
    </source>
</evidence>
<evidence type="ECO:0000256" key="7">
    <source>
        <dbReference type="SAM" id="Coils"/>
    </source>
</evidence>
<reference evidence="10" key="1">
    <citation type="journal article" date="2015" name="Proc. Natl. Acad. Sci. U.S.A.">
        <title>Genome sequence of the Asian Tiger mosquito, Aedes albopictus, reveals insights into its biology, genetics, and evolution.</title>
        <authorList>
            <person name="Chen X.G."/>
            <person name="Jiang X."/>
            <person name="Gu J."/>
            <person name="Xu M."/>
            <person name="Wu Y."/>
            <person name="Deng Y."/>
            <person name="Zhang C."/>
            <person name="Bonizzoni M."/>
            <person name="Dermauw W."/>
            <person name="Vontas J."/>
            <person name="Armbruster P."/>
            <person name="Huang X."/>
            <person name="Yang Y."/>
            <person name="Zhang H."/>
            <person name="He W."/>
            <person name="Peng H."/>
            <person name="Liu Y."/>
            <person name="Wu K."/>
            <person name="Chen J."/>
            <person name="Lirakis M."/>
            <person name="Topalis P."/>
            <person name="Van Leeuwen T."/>
            <person name="Hall A.B."/>
            <person name="Jiang X."/>
            <person name="Thorpe C."/>
            <person name="Mueller R.L."/>
            <person name="Sun C."/>
            <person name="Waterhouse R.M."/>
            <person name="Yan G."/>
            <person name="Tu Z.J."/>
            <person name="Fang X."/>
            <person name="James A.A."/>
        </authorList>
    </citation>
    <scope>NUCLEOTIDE SEQUENCE [LARGE SCALE GENOMIC DNA]</scope>
    <source>
        <strain evidence="10">Foshan</strain>
    </source>
</reference>
<keyword evidence="4" id="KW-0333">Golgi apparatus</keyword>
<dbReference type="GeneID" id="109429121"/>
<sequence length="144" mass="16565">MYNRPTSPSSDLELRLSSLTQSLVQKQNTLESITAERNALRLQLEKLDTQYRGVVSQVRQQRAPYTSSNETDDAKSQVPNFMVENPFDNNMARRVKRAYSSLDSIGIRLGVFLRRYPLIRILVIFYVALLHLWVMFVLLSSTPA</sequence>
<comment type="subcellular location">
    <subcellularLocation>
        <location evidence="1">Golgi apparatus membrane</location>
        <topology evidence="1">Single-pass type IV membrane protein</topology>
    </subcellularLocation>
</comment>